<dbReference type="EMBL" id="JASCZI010273828">
    <property type="protein sequence ID" value="MED6225386.1"/>
    <property type="molecule type" value="Genomic_DNA"/>
</dbReference>
<proteinExistence type="predicted"/>
<keyword evidence="3" id="KW-1185">Reference proteome</keyword>
<keyword evidence="1" id="KW-1133">Transmembrane helix</keyword>
<organism evidence="2 3">
    <name type="scientific">Stylosanthes scabra</name>
    <dbReference type="NCBI Taxonomy" id="79078"/>
    <lineage>
        <taxon>Eukaryota</taxon>
        <taxon>Viridiplantae</taxon>
        <taxon>Streptophyta</taxon>
        <taxon>Embryophyta</taxon>
        <taxon>Tracheophyta</taxon>
        <taxon>Spermatophyta</taxon>
        <taxon>Magnoliopsida</taxon>
        <taxon>eudicotyledons</taxon>
        <taxon>Gunneridae</taxon>
        <taxon>Pentapetalae</taxon>
        <taxon>rosids</taxon>
        <taxon>fabids</taxon>
        <taxon>Fabales</taxon>
        <taxon>Fabaceae</taxon>
        <taxon>Papilionoideae</taxon>
        <taxon>50 kb inversion clade</taxon>
        <taxon>dalbergioids sensu lato</taxon>
        <taxon>Dalbergieae</taxon>
        <taxon>Pterocarpus clade</taxon>
        <taxon>Stylosanthes</taxon>
    </lineage>
</organism>
<dbReference type="Proteomes" id="UP001341840">
    <property type="component" value="Unassembled WGS sequence"/>
</dbReference>
<name>A0ABU6ZUD6_9FABA</name>
<feature type="transmembrane region" description="Helical" evidence="1">
    <location>
        <begin position="61"/>
        <end position="78"/>
    </location>
</feature>
<keyword evidence="1" id="KW-0812">Transmembrane</keyword>
<protein>
    <submittedName>
        <fullName evidence="2">Uncharacterized protein</fullName>
    </submittedName>
</protein>
<sequence length="95" mass="10702">MVKDPSCAYIRDEGEFGTQVLGLCPLSDSESEIEDPQVTRLRMKISCLKIKIRDTEWRMKVVAAVGLIGWVRFLYLWMSTSGNVRVARGVPLNLG</sequence>
<evidence type="ECO:0000313" key="2">
    <source>
        <dbReference type="EMBL" id="MED6225386.1"/>
    </source>
</evidence>
<evidence type="ECO:0000256" key="1">
    <source>
        <dbReference type="SAM" id="Phobius"/>
    </source>
</evidence>
<evidence type="ECO:0000313" key="3">
    <source>
        <dbReference type="Proteomes" id="UP001341840"/>
    </source>
</evidence>
<gene>
    <name evidence="2" type="ORF">PIB30_093128</name>
</gene>
<accession>A0ABU6ZUD6</accession>
<reference evidence="2 3" key="1">
    <citation type="journal article" date="2023" name="Plants (Basel)">
        <title>Bridging the Gap: Combining Genomics and Transcriptomics Approaches to Understand Stylosanthes scabra, an Orphan Legume from the Brazilian Caatinga.</title>
        <authorList>
            <person name="Ferreira-Neto J.R.C."/>
            <person name="da Silva M.D."/>
            <person name="Binneck E."/>
            <person name="de Melo N.F."/>
            <person name="da Silva R.H."/>
            <person name="de Melo A.L.T.M."/>
            <person name="Pandolfi V."/>
            <person name="Bustamante F.O."/>
            <person name="Brasileiro-Vidal A.C."/>
            <person name="Benko-Iseppon A.M."/>
        </authorList>
    </citation>
    <scope>NUCLEOTIDE SEQUENCE [LARGE SCALE GENOMIC DNA]</scope>
    <source>
        <tissue evidence="2">Leaves</tissue>
    </source>
</reference>
<comment type="caution">
    <text evidence="2">The sequence shown here is derived from an EMBL/GenBank/DDBJ whole genome shotgun (WGS) entry which is preliminary data.</text>
</comment>
<keyword evidence="1" id="KW-0472">Membrane</keyword>